<proteinExistence type="predicted"/>
<dbReference type="AlphaFoldDB" id="A0AAE0XVS9"/>
<gene>
    <name evidence="1" type="ORF">RRG08_039398</name>
</gene>
<accession>A0AAE0XVS9</accession>
<dbReference type="EMBL" id="JAWDGP010007472">
    <property type="protein sequence ID" value="KAK3716603.1"/>
    <property type="molecule type" value="Genomic_DNA"/>
</dbReference>
<name>A0AAE0XVS9_9GAST</name>
<keyword evidence="2" id="KW-1185">Reference proteome</keyword>
<protein>
    <submittedName>
        <fullName evidence="1">Uncharacterized protein</fullName>
    </submittedName>
</protein>
<evidence type="ECO:0000313" key="1">
    <source>
        <dbReference type="EMBL" id="KAK3716603.1"/>
    </source>
</evidence>
<dbReference type="Proteomes" id="UP001283361">
    <property type="component" value="Unassembled WGS sequence"/>
</dbReference>
<reference evidence="1" key="1">
    <citation type="journal article" date="2023" name="G3 (Bethesda)">
        <title>A reference genome for the long-term kleptoplast-retaining sea slug Elysia crispata morphotype clarki.</title>
        <authorList>
            <person name="Eastman K.E."/>
            <person name="Pendleton A.L."/>
            <person name="Shaikh M.A."/>
            <person name="Suttiyut T."/>
            <person name="Ogas R."/>
            <person name="Tomko P."/>
            <person name="Gavelis G."/>
            <person name="Widhalm J.R."/>
            <person name="Wisecaver J.H."/>
        </authorList>
    </citation>
    <scope>NUCLEOTIDE SEQUENCE</scope>
    <source>
        <strain evidence="1">ECLA1</strain>
    </source>
</reference>
<evidence type="ECO:0000313" key="2">
    <source>
        <dbReference type="Proteomes" id="UP001283361"/>
    </source>
</evidence>
<sequence>MRPHTTLVITFTERLLILRRTLAFQVSVGVLYLVRHRSPSQLVSRLLGRELSQSPRTQWSHISPHCDIPESRYPCQAVPSSLRTALLQPTLSTRAAGGYIPLIAPCVESSHSSYPTLTPLWVKKPVLLANGIILSFRHSLTENQYLREYGSVFDEEFSGVRREDVKYILSYYISIGCIGYKVSCEETLSHTQFTSGHS</sequence>
<comment type="caution">
    <text evidence="1">The sequence shown here is derived from an EMBL/GenBank/DDBJ whole genome shotgun (WGS) entry which is preliminary data.</text>
</comment>
<organism evidence="1 2">
    <name type="scientific">Elysia crispata</name>
    <name type="common">lettuce slug</name>
    <dbReference type="NCBI Taxonomy" id="231223"/>
    <lineage>
        <taxon>Eukaryota</taxon>
        <taxon>Metazoa</taxon>
        <taxon>Spiralia</taxon>
        <taxon>Lophotrochozoa</taxon>
        <taxon>Mollusca</taxon>
        <taxon>Gastropoda</taxon>
        <taxon>Heterobranchia</taxon>
        <taxon>Euthyneura</taxon>
        <taxon>Panpulmonata</taxon>
        <taxon>Sacoglossa</taxon>
        <taxon>Placobranchoidea</taxon>
        <taxon>Plakobranchidae</taxon>
        <taxon>Elysia</taxon>
    </lineage>
</organism>